<feature type="domain" description="DhaL" evidence="1">
    <location>
        <begin position="60"/>
        <end position="250"/>
    </location>
</feature>
<dbReference type="Proteomes" id="UP000198716">
    <property type="component" value="Unassembled WGS sequence"/>
</dbReference>
<dbReference type="GO" id="GO:0004371">
    <property type="term" value="F:glycerone kinase activity"/>
    <property type="evidence" value="ECO:0007669"/>
    <property type="project" value="InterPro"/>
</dbReference>
<gene>
    <name evidence="2" type="ORF">SAMN04487819_11575</name>
</gene>
<proteinExistence type="predicted"/>
<organism evidence="2 3">
    <name type="scientific">Actinopolyspora alba</name>
    <dbReference type="NCBI Taxonomy" id="673379"/>
    <lineage>
        <taxon>Bacteria</taxon>
        <taxon>Bacillati</taxon>
        <taxon>Actinomycetota</taxon>
        <taxon>Actinomycetes</taxon>
        <taxon>Actinopolysporales</taxon>
        <taxon>Actinopolysporaceae</taxon>
        <taxon>Actinopolyspora</taxon>
        <taxon>Actinopolyspora alba group</taxon>
    </lineage>
</organism>
<dbReference type="InterPro" id="IPR048394">
    <property type="entry name" value="FakA-like_M"/>
</dbReference>
<evidence type="ECO:0000313" key="3">
    <source>
        <dbReference type="Proteomes" id="UP000198716"/>
    </source>
</evidence>
<dbReference type="PROSITE" id="PS51480">
    <property type="entry name" value="DHAL"/>
    <property type="match status" value="1"/>
</dbReference>
<dbReference type="PANTHER" id="PTHR33434">
    <property type="entry name" value="DEGV DOMAIN-CONTAINING PROTEIN DR_1986-RELATED"/>
    <property type="match status" value="1"/>
</dbReference>
<dbReference type="InterPro" id="IPR033470">
    <property type="entry name" value="FakA-like_C"/>
</dbReference>
<dbReference type="Pfam" id="PF13684">
    <property type="entry name" value="FakA-like_C"/>
    <property type="match status" value="1"/>
</dbReference>
<dbReference type="AlphaFoldDB" id="A0A1I2B595"/>
<dbReference type="InterPro" id="IPR004007">
    <property type="entry name" value="DhaL_dom"/>
</dbReference>
<dbReference type="SUPFAM" id="SSF101473">
    <property type="entry name" value="DhaL-like"/>
    <property type="match status" value="1"/>
</dbReference>
<evidence type="ECO:0000313" key="2">
    <source>
        <dbReference type="EMBL" id="SFE51229.1"/>
    </source>
</evidence>
<dbReference type="PANTHER" id="PTHR33434:SF4">
    <property type="entry name" value="PHOSPHATASE PROTEIN"/>
    <property type="match status" value="1"/>
</dbReference>
<dbReference type="Gene3D" id="1.25.40.340">
    <property type="match status" value="1"/>
</dbReference>
<dbReference type="NCBIfam" id="TIGR03599">
    <property type="entry name" value="YloV"/>
    <property type="match status" value="1"/>
</dbReference>
<name>A0A1I2B595_9ACTN</name>
<dbReference type="InterPro" id="IPR019986">
    <property type="entry name" value="YloV-like"/>
</dbReference>
<reference evidence="3" key="1">
    <citation type="submission" date="2016-10" db="EMBL/GenBank/DDBJ databases">
        <authorList>
            <person name="Varghese N."/>
            <person name="Submissions S."/>
        </authorList>
    </citation>
    <scope>NUCLEOTIDE SEQUENCE [LARGE SCALE GENOMIC DNA]</scope>
    <source>
        <strain evidence="3">DSM 45004</strain>
    </source>
</reference>
<dbReference type="GO" id="GO:0006071">
    <property type="term" value="P:glycerol metabolic process"/>
    <property type="evidence" value="ECO:0007669"/>
    <property type="project" value="InterPro"/>
</dbReference>
<protein>
    <recommendedName>
        <fullName evidence="1">DhaL domain-containing protein</fullName>
    </recommendedName>
</protein>
<keyword evidence="3" id="KW-1185">Reference proteome</keyword>
<dbReference type="Pfam" id="PF21645">
    <property type="entry name" value="FakA-like_M"/>
    <property type="match status" value="1"/>
</dbReference>
<dbReference type="SMART" id="SM01121">
    <property type="entry name" value="Dak1_2"/>
    <property type="match status" value="1"/>
</dbReference>
<dbReference type="SMART" id="SM01120">
    <property type="entry name" value="Dak2"/>
    <property type="match status" value="1"/>
</dbReference>
<dbReference type="InterPro" id="IPR050270">
    <property type="entry name" value="DegV_domain_contain"/>
</dbReference>
<dbReference type="Pfam" id="PF02734">
    <property type="entry name" value="Dak2"/>
    <property type="match status" value="1"/>
</dbReference>
<dbReference type="EMBL" id="FOMZ01000015">
    <property type="protein sequence ID" value="SFE51229.1"/>
    <property type="molecule type" value="Genomic_DNA"/>
</dbReference>
<sequence length="604" mass="62936">MANRAPWDARAPRGPAPPAWWLLTMPSLTSIPVAATILSGDRDECGPRIGGMVLQALDGPAVRRWAELAVLALTANRAAIDHINVYPVADNDTGTNLLQTMRAAAESAANTAAEERSDRVLAALADGALHSARGNSGLLLSQVLRGIAQQAEGRAPMGADLFREALRRGLQLAGQSVARPVEGTLLTVLRAAVDACRDAADELPEVVGAATRASIDALRLTRTQLPVLNSAGVVDAGGRGLVILLDSLYAVVCDAQRLAADSPAVLDSDPAVDEMPRHDSDYAYEVMYLLSDAPASVAADLRSRLAGLGDCVSVADTGQALPDPTTPATWAVHVHCDDIGAAIESGIELGRVHGIRVTRFADQVGEAARGGSGQRAHAASGDLSEGRVVLAVTRGGRLESLFRAEGALTLRIDEQAVPEARELLEAILDTGYGDVLLLPNEESLARPAEDAAQAALRAGIEVVVVPTASPVQGLAALAVHDPNRRTADDTVALAEAAAATRRGELSVAAGEALTWVGYCRSGDLLGMLDGEVVLIGDDRSRAACLLLDRMLASGGELVTALIPDHAPTALPEVLAEHLRGTHPEVELICYPCGESTTELMLGVE</sequence>
<evidence type="ECO:0000259" key="1">
    <source>
        <dbReference type="PROSITE" id="PS51480"/>
    </source>
</evidence>
<accession>A0A1I2B595</accession>
<dbReference type="InterPro" id="IPR036117">
    <property type="entry name" value="DhaL_dom_sf"/>
</dbReference>